<dbReference type="PANTHER" id="PTHR12526:SF630">
    <property type="entry name" value="GLYCOSYLTRANSFERASE"/>
    <property type="match status" value="1"/>
</dbReference>
<feature type="domain" description="Glycosyltransferase subfamily 4-like N-terminal" evidence="2">
    <location>
        <begin position="14"/>
        <end position="186"/>
    </location>
</feature>
<proteinExistence type="predicted"/>
<dbReference type="HOGENOM" id="CLU_009583_0_3_0"/>
<organism evidence="3">
    <name type="scientific">Candidatus Moduliflexus flocculans</name>
    <dbReference type="NCBI Taxonomy" id="1499966"/>
    <lineage>
        <taxon>Bacteria</taxon>
        <taxon>Candidatus Moduliflexota</taxon>
        <taxon>Candidatus Moduliflexia</taxon>
        <taxon>Candidatus Moduliflexales</taxon>
        <taxon>Candidatus Moduliflexaceae</taxon>
    </lineage>
</organism>
<reference evidence="3" key="1">
    <citation type="journal article" date="2015" name="PeerJ">
        <title>First genomic representation of candidate bacterial phylum KSB3 points to enhanced environmental sensing as a trigger of wastewater bulking.</title>
        <authorList>
            <person name="Sekiguchi Y."/>
            <person name="Ohashi A."/>
            <person name="Parks D.H."/>
            <person name="Yamauchi T."/>
            <person name="Tyson G.W."/>
            <person name="Hugenholtz P."/>
        </authorList>
    </citation>
    <scope>NUCLEOTIDE SEQUENCE [LARGE SCALE GENOMIC DNA]</scope>
</reference>
<dbReference type="InterPro" id="IPR028098">
    <property type="entry name" value="Glyco_trans_4-like_N"/>
</dbReference>
<evidence type="ECO:0000313" key="3">
    <source>
        <dbReference type="EMBL" id="GAK52974.1"/>
    </source>
</evidence>
<dbReference type="Pfam" id="PF00534">
    <property type="entry name" value="Glycos_transf_1"/>
    <property type="match status" value="1"/>
</dbReference>
<dbReference type="CDD" id="cd03808">
    <property type="entry name" value="GT4_CapM-like"/>
    <property type="match status" value="1"/>
</dbReference>
<keyword evidence="3" id="KW-0808">Transferase</keyword>
<dbReference type="Gene3D" id="3.40.50.2000">
    <property type="entry name" value="Glycogen Phosphorylase B"/>
    <property type="match status" value="2"/>
</dbReference>
<dbReference type="Pfam" id="PF13439">
    <property type="entry name" value="Glyco_transf_4"/>
    <property type="match status" value="1"/>
</dbReference>
<protein>
    <submittedName>
        <fullName evidence="3">Putative Glycosyltransferase, group 1</fullName>
    </submittedName>
</protein>
<accession>A0A0S6W5N1</accession>
<keyword evidence="4" id="KW-1185">Reference proteome</keyword>
<dbReference type="InterPro" id="IPR001296">
    <property type="entry name" value="Glyco_trans_1"/>
</dbReference>
<dbReference type="EMBL" id="DF820459">
    <property type="protein sequence ID" value="GAK52974.1"/>
    <property type="molecule type" value="Genomic_DNA"/>
</dbReference>
<dbReference type="Proteomes" id="UP000030700">
    <property type="component" value="Unassembled WGS sequence"/>
</dbReference>
<dbReference type="PANTHER" id="PTHR12526">
    <property type="entry name" value="GLYCOSYLTRANSFERASE"/>
    <property type="match status" value="1"/>
</dbReference>
<dbReference type="SUPFAM" id="SSF53756">
    <property type="entry name" value="UDP-Glycosyltransferase/glycogen phosphorylase"/>
    <property type="match status" value="1"/>
</dbReference>
<dbReference type="AlphaFoldDB" id="A0A0S6W5N1"/>
<evidence type="ECO:0000259" key="1">
    <source>
        <dbReference type="Pfam" id="PF00534"/>
    </source>
</evidence>
<evidence type="ECO:0000259" key="2">
    <source>
        <dbReference type="Pfam" id="PF13439"/>
    </source>
</evidence>
<feature type="domain" description="Glycosyl transferase family 1" evidence="1">
    <location>
        <begin position="209"/>
        <end position="370"/>
    </location>
</feature>
<sequence length="401" mass="45227">MIKVCHLITKLELGGAQQNTLYTVSHLDRQRFLPILMTGPEGRLIQEAEEAGHVRKYYIPELVREIRPGLDFNAFQRFRHILQQEYQQTSQLPMIVHTHSSKAGILGRWAAKSVGISPIIHSIHGFGFHRDQRPLIRQCYIALERLTARVTTHFIAVSAVNIQTGVDLRLFSPSRVSLIRSGIEIEKFQQYARLSHADFDAWRAQKLSALGWPQNRPRIGMVACFKPQKAPLEFVRVIERVAAQFPDVHAVMVGDGELRSQIEALIQEKQLQRQITLAGWQADMPEIFPLFDMLVLTSHWEGLPRVCPQAMAAGLPIVATHVDGIPEAVIDGVNGFLKAPGDIDGLADQIVVLLRHPDQAKVMGSAGQQRVAEFDIHRMVQQQEELYLRLTRAGNVKNQPE</sequence>
<dbReference type="STRING" id="1499966.U14_04233"/>
<gene>
    <name evidence="3" type="ORF">U14_04233</name>
</gene>
<name>A0A0S6W5N1_9BACT</name>
<dbReference type="GO" id="GO:0016757">
    <property type="term" value="F:glycosyltransferase activity"/>
    <property type="evidence" value="ECO:0007669"/>
    <property type="project" value="InterPro"/>
</dbReference>
<evidence type="ECO:0000313" key="4">
    <source>
        <dbReference type="Proteomes" id="UP000030700"/>
    </source>
</evidence>